<dbReference type="InterPro" id="IPR043129">
    <property type="entry name" value="ATPase_NBD"/>
</dbReference>
<evidence type="ECO:0008006" key="3">
    <source>
        <dbReference type="Google" id="ProtNLM"/>
    </source>
</evidence>
<dbReference type="PANTHER" id="PTHR30605:SF0">
    <property type="entry name" value="ANHYDRO-N-ACETYLMURAMIC ACID KINASE"/>
    <property type="match status" value="1"/>
</dbReference>
<keyword evidence="2" id="KW-1185">Reference proteome</keyword>
<accession>A0ABP1RRC9</accession>
<protein>
    <recommendedName>
        <fullName evidence="3">Anhydro-N-acetylmuramic acid kinase</fullName>
    </recommendedName>
</protein>
<dbReference type="InterPro" id="IPR005338">
    <property type="entry name" value="Anhydro_N_Ac-Mur_kinase"/>
</dbReference>
<gene>
    <name evidence="1" type="ORF">ODALV1_LOCUS25177</name>
</gene>
<sequence length="409" mass="44674">MAKNINQLHKISNSTSRSIIGLMSGTSLDGLDIAHCVFQHSGPDTKVELLNFATIPYDIEIKSELRKLASVRNVDLEHLCNVNSWLAKIHGEMILTCLSEWKVDPISIDLIASHGQTIFHSPKDPHSNHSKFSNSTLQIVDGDHLAVTTGIITISDFRQKHVAGGGEGAPLALYGDYCIFSKAGENRIMLNIGGISNITCIYGDLDSSKAFASDLGPGNTLIDNWAREYFNVDCDHNSEISLRGNVNHDLLAELKNHEFFHRPFPKTTGPELFNLKFVQRALDNLAKPCDDSGNLVKVDSVDILRTLTQLSADVIVSAILSLDNYKSFRVYVSGGGAHNPLLMSEIRRGLQDQVDIGTTDELGIPGDAKEAVLFAVLANETVCGDPTEYSFGMKSKMPSVSMGKISFPC</sequence>
<name>A0ABP1RRC9_9HEXA</name>
<dbReference type="Gene3D" id="3.30.420.40">
    <property type="match status" value="2"/>
</dbReference>
<dbReference type="PANTHER" id="PTHR30605">
    <property type="entry name" value="ANHYDRO-N-ACETYLMURAMIC ACID KINASE"/>
    <property type="match status" value="1"/>
</dbReference>
<evidence type="ECO:0000313" key="1">
    <source>
        <dbReference type="EMBL" id="CAL8133685.1"/>
    </source>
</evidence>
<dbReference type="EMBL" id="CAXLJM020000101">
    <property type="protein sequence ID" value="CAL8133685.1"/>
    <property type="molecule type" value="Genomic_DNA"/>
</dbReference>
<comment type="caution">
    <text evidence="1">The sequence shown here is derived from an EMBL/GenBank/DDBJ whole genome shotgun (WGS) entry which is preliminary data.</text>
</comment>
<reference evidence="1 2" key="1">
    <citation type="submission" date="2024-08" db="EMBL/GenBank/DDBJ databases">
        <authorList>
            <person name="Cucini C."/>
            <person name="Frati F."/>
        </authorList>
    </citation>
    <scope>NUCLEOTIDE SEQUENCE [LARGE SCALE GENOMIC DNA]</scope>
</reference>
<dbReference type="CDD" id="cd24050">
    <property type="entry name" value="ASKHA_NBD_ANMK"/>
    <property type="match status" value="1"/>
</dbReference>
<dbReference type="Pfam" id="PF03702">
    <property type="entry name" value="AnmK"/>
    <property type="match status" value="1"/>
</dbReference>
<proteinExistence type="predicted"/>
<organism evidence="1 2">
    <name type="scientific">Orchesella dallaii</name>
    <dbReference type="NCBI Taxonomy" id="48710"/>
    <lineage>
        <taxon>Eukaryota</taxon>
        <taxon>Metazoa</taxon>
        <taxon>Ecdysozoa</taxon>
        <taxon>Arthropoda</taxon>
        <taxon>Hexapoda</taxon>
        <taxon>Collembola</taxon>
        <taxon>Entomobryomorpha</taxon>
        <taxon>Entomobryoidea</taxon>
        <taxon>Orchesellidae</taxon>
        <taxon>Orchesellinae</taxon>
        <taxon>Orchesella</taxon>
    </lineage>
</organism>
<evidence type="ECO:0000313" key="2">
    <source>
        <dbReference type="Proteomes" id="UP001642540"/>
    </source>
</evidence>
<dbReference type="SUPFAM" id="SSF53067">
    <property type="entry name" value="Actin-like ATPase domain"/>
    <property type="match status" value="1"/>
</dbReference>
<dbReference type="Proteomes" id="UP001642540">
    <property type="component" value="Unassembled WGS sequence"/>
</dbReference>